<keyword evidence="1" id="KW-0472">Membrane</keyword>
<dbReference type="SUPFAM" id="SSF53448">
    <property type="entry name" value="Nucleotide-diphospho-sugar transferases"/>
    <property type="match status" value="1"/>
</dbReference>
<dbReference type="EMBL" id="LOPU01000018">
    <property type="protein sequence ID" value="KTG09786.1"/>
    <property type="molecule type" value="Genomic_DNA"/>
</dbReference>
<feature type="transmembrane region" description="Helical" evidence="1">
    <location>
        <begin position="219"/>
        <end position="248"/>
    </location>
</feature>
<evidence type="ECO:0008006" key="4">
    <source>
        <dbReference type="Google" id="ProtNLM"/>
    </source>
</evidence>
<accession>A0A0W1R908</accession>
<protein>
    <recommendedName>
        <fullName evidence="4">Glycosyl transferase</fullName>
    </recommendedName>
</protein>
<evidence type="ECO:0000256" key="1">
    <source>
        <dbReference type="SAM" id="Phobius"/>
    </source>
</evidence>
<dbReference type="InterPro" id="IPR029044">
    <property type="entry name" value="Nucleotide-diphossugar_trans"/>
</dbReference>
<keyword evidence="3" id="KW-1185">Reference proteome</keyword>
<keyword evidence="1" id="KW-1133">Transmembrane helix</keyword>
<sequence length="300" mass="33229">MASVILPTARWTDSCASLAAQLGPDDELLVVCDRPTDPVASHDPPAGVRVLVAGEPVRCSGKANALAYALERIDQERIVLTDDDVPRDDEWLARMKSLGAEYDAVSAAPAFVGDGWWRLFEPFTAFGGSFTVVLSNVTWGGGVTFRRDQLDLDAYIADLRRTVSDDGLLWEYLGDEVTTLRSELTPVPVDGDFRSVHDRLVRFIKIVSVPEPILGVAQLLFLSLVALWCLLAPLLAAPTLTVGAYAMYRYLGLDRPTWALAYLSALLAPLIFVYALAVPTFRWGPRRYRWRSKFDVRVVE</sequence>
<dbReference type="AlphaFoldDB" id="A0A0W1R908"/>
<evidence type="ECO:0000313" key="3">
    <source>
        <dbReference type="Proteomes" id="UP000054387"/>
    </source>
</evidence>
<reference evidence="2 3" key="1">
    <citation type="submission" date="2015-12" db="EMBL/GenBank/DDBJ databases">
        <title>Haloprofundus marisrubri gen. nov., sp. nov., an extremely halophilic archaeon isolated from the Discovery deep brine-seawater interface in the Red Sea.</title>
        <authorList>
            <person name="Zhang G."/>
            <person name="Stingl U."/>
            <person name="Rashid M."/>
        </authorList>
    </citation>
    <scope>NUCLEOTIDE SEQUENCE [LARGE SCALE GENOMIC DNA]</scope>
    <source>
        <strain evidence="2 3">SB9</strain>
    </source>
</reference>
<name>A0A0W1R908_9EURY</name>
<proteinExistence type="predicted"/>
<dbReference type="STRING" id="1514971.AUR64_09130"/>
<dbReference type="OrthoDB" id="27596at2157"/>
<evidence type="ECO:0000313" key="2">
    <source>
        <dbReference type="EMBL" id="KTG09786.1"/>
    </source>
</evidence>
<dbReference type="RefSeq" id="WP_058581141.1">
    <property type="nucleotide sequence ID" value="NZ_LOPU01000018.1"/>
</dbReference>
<keyword evidence="1" id="KW-0812">Transmembrane</keyword>
<gene>
    <name evidence="2" type="ORF">AUR64_09130</name>
</gene>
<dbReference type="Proteomes" id="UP000054387">
    <property type="component" value="Unassembled WGS sequence"/>
</dbReference>
<feature type="transmembrane region" description="Helical" evidence="1">
    <location>
        <begin position="260"/>
        <end position="281"/>
    </location>
</feature>
<dbReference type="CDD" id="cd00761">
    <property type="entry name" value="Glyco_tranf_GTA_type"/>
    <property type="match status" value="1"/>
</dbReference>
<dbReference type="Gene3D" id="3.90.550.10">
    <property type="entry name" value="Spore Coat Polysaccharide Biosynthesis Protein SpsA, Chain A"/>
    <property type="match status" value="1"/>
</dbReference>
<comment type="caution">
    <text evidence="2">The sequence shown here is derived from an EMBL/GenBank/DDBJ whole genome shotgun (WGS) entry which is preliminary data.</text>
</comment>
<organism evidence="2 3">
    <name type="scientific">Haloprofundus marisrubri</name>
    <dbReference type="NCBI Taxonomy" id="1514971"/>
    <lineage>
        <taxon>Archaea</taxon>
        <taxon>Methanobacteriati</taxon>
        <taxon>Methanobacteriota</taxon>
        <taxon>Stenosarchaea group</taxon>
        <taxon>Halobacteria</taxon>
        <taxon>Halobacteriales</taxon>
        <taxon>Haloferacaceae</taxon>
        <taxon>Haloprofundus</taxon>
    </lineage>
</organism>